<dbReference type="InterPro" id="IPR050428">
    <property type="entry name" value="TCS_sensor_his_kinase"/>
</dbReference>
<evidence type="ECO:0000256" key="5">
    <source>
        <dbReference type="ARBA" id="ARBA00022679"/>
    </source>
</evidence>
<dbReference type="PRINTS" id="PR00344">
    <property type="entry name" value="BCTRLSENSOR"/>
</dbReference>
<name>A0A7I9V511_9ACTN</name>
<evidence type="ECO:0000256" key="9">
    <source>
        <dbReference type="ARBA" id="ARBA00023012"/>
    </source>
</evidence>
<dbReference type="InterPro" id="IPR003660">
    <property type="entry name" value="HAMP_dom"/>
</dbReference>
<evidence type="ECO:0000256" key="11">
    <source>
        <dbReference type="SAM" id="Phobius"/>
    </source>
</evidence>
<keyword evidence="6 11" id="KW-0812">Transmembrane</keyword>
<comment type="catalytic activity">
    <reaction evidence="1">
        <text>ATP + protein L-histidine = ADP + protein N-phospho-L-histidine.</text>
        <dbReference type="EC" id="2.7.13.3"/>
    </reaction>
</comment>
<evidence type="ECO:0000256" key="10">
    <source>
        <dbReference type="ARBA" id="ARBA00023136"/>
    </source>
</evidence>
<dbReference type="AlphaFoldDB" id="A0A7I9V511"/>
<keyword evidence="10 11" id="KW-0472">Membrane</keyword>
<evidence type="ECO:0000313" key="14">
    <source>
        <dbReference type="EMBL" id="GEE00101.1"/>
    </source>
</evidence>
<dbReference type="PROSITE" id="PS50885">
    <property type="entry name" value="HAMP"/>
    <property type="match status" value="1"/>
</dbReference>
<dbReference type="InterPro" id="IPR036097">
    <property type="entry name" value="HisK_dim/P_sf"/>
</dbReference>
<dbReference type="Pfam" id="PF02518">
    <property type="entry name" value="HATPase_c"/>
    <property type="match status" value="1"/>
</dbReference>
<dbReference type="Gene3D" id="3.30.565.10">
    <property type="entry name" value="Histidine kinase-like ATPase, C-terminal domain"/>
    <property type="match status" value="1"/>
</dbReference>
<accession>A0A7I9V511</accession>
<evidence type="ECO:0000256" key="2">
    <source>
        <dbReference type="ARBA" id="ARBA00004236"/>
    </source>
</evidence>
<organism evidence="14 15">
    <name type="scientific">Gordonia spumicola</name>
    <dbReference type="NCBI Taxonomy" id="589161"/>
    <lineage>
        <taxon>Bacteria</taxon>
        <taxon>Bacillati</taxon>
        <taxon>Actinomycetota</taxon>
        <taxon>Actinomycetes</taxon>
        <taxon>Mycobacteriales</taxon>
        <taxon>Gordoniaceae</taxon>
        <taxon>Gordonia</taxon>
    </lineage>
</organism>
<feature type="transmembrane region" description="Helical" evidence="11">
    <location>
        <begin position="166"/>
        <end position="190"/>
    </location>
</feature>
<feature type="domain" description="HAMP" evidence="13">
    <location>
        <begin position="194"/>
        <end position="247"/>
    </location>
</feature>
<evidence type="ECO:0000256" key="3">
    <source>
        <dbReference type="ARBA" id="ARBA00012438"/>
    </source>
</evidence>
<evidence type="ECO:0000256" key="8">
    <source>
        <dbReference type="ARBA" id="ARBA00022989"/>
    </source>
</evidence>
<dbReference type="GO" id="GO:0005886">
    <property type="term" value="C:plasma membrane"/>
    <property type="evidence" value="ECO:0007669"/>
    <property type="project" value="UniProtKB-SubCell"/>
</dbReference>
<feature type="transmembrane region" description="Helical" evidence="11">
    <location>
        <begin position="24"/>
        <end position="47"/>
    </location>
</feature>
<keyword evidence="8 11" id="KW-1133">Transmembrane helix</keyword>
<comment type="subcellular location">
    <subcellularLocation>
        <location evidence="2">Cell membrane</location>
    </subcellularLocation>
</comment>
<dbReference type="Proteomes" id="UP000444960">
    <property type="component" value="Unassembled WGS sequence"/>
</dbReference>
<dbReference type="SUPFAM" id="SSF55874">
    <property type="entry name" value="ATPase domain of HSP90 chaperone/DNA topoisomerase II/histidine kinase"/>
    <property type="match status" value="1"/>
</dbReference>
<dbReference type="Pfam" id="PF00672">
    <property type="entry name" value="HAMP"/>
    <property type="match status" value="1"/>
</dbReference>
<reference evidence="15" key="1">
    <citation type="submission" date="2019-06" db="EMBL/GenBank/DDBJ databases">
        <title>Gordonia isolated from sludge of a wastewater treatment plant.</title>
        <authorList>
            <person name="Tamura T."/>
            <person name="Aoyama K."/>
            <person name="Kang Y."/>
            <person name="Saito S."/>
            <person name="Akiyama N."/>
            <person name="Yazawa K."/>
            <person name="Gonoi T."/>
            <person name="Mikami Y."/>
        </authorList>
    </citation>
    <scope>NUCLEOTIDE SEQUENCE [LARGE SCALE GENOMIC DNA]</scope>
    <source>
        <strain evidence="15">NBRC 107696</strain>
    </source>
</reference>
<evidence type="ECO:0000256" key="1">
    <source>
        <dbReference type="ARBA" id="ARBA00000085"/>
    </source>
</evidence>
<dbReference type="CDD" id="cd06225">
    <property type="entry name" value="HAMP"/>
    <property type="match status" value="1"/>
</dbReference>
<dbReference type="SMART" id="SM00304">
    <property type="entry name" value="HAMP"/>
    <property type="match status" value="1"/>
</dbReference>
<keyword evidence="4" id="KW-0597">Phosphoprotein</keyword>
<feature type="domain" description="Histidine kinase" evidence="12">
    <location>
        <begin position="255"/>
        <end position="464"/>
    </location>
</feature>
<dbReference type="Gene3D" id="6.10.340.10">
    <property type="match status" value="1"/>
</dbReference>
<keyword evidence="15" id="KW-1185">Reference proteome</keyword>
<dbReference type="CDD" id="cd00082">
    <property type="entry name" value="HisKA"/>
    <property type="match status" value="1"/>
</dbReference>
<protein>
    <recommendedName>
        <fullName evidence="3">histidine kinase</fullName>
        <ecNumber evidence="3">2.7.13.3</ecNumber>
    </recommendedName>
</protein>
<gene>
    <name evidence="14" type="ORF">nbrc107696_05470</name>
</gene>
<sequence>MTASGAIVTTVSLRRSLGPVRTRITVLATVLVMVALTAAAAVIVLVSRNLMLSTADRGTAERASEIAMTLGSEGLRGVDSALLDTTQYVDVIQVIGPDGAVLLSSRSGAVAPLGSPVEEGARTVEPDRRFDASSGDFRTTFIGVRASDGTDMTVAVGAAEAPLKRLVLVVTLLCVIVFPIIVLMIGLLTFQVVGRALRPVEGIRREVDEITAGRLDQRVPVPDGGDEITRLAETMNKMLDRLESARESQLKFVGDASHELNSPLTTIIGLTDLAASRDEPIDAATVRDVLAPEAQRLQRMVADLLLLARADENGIGLALGPVDLDELVFAEASRVRAITALTVDVRPIPVQVDGDLDKLTRALRNLVDNAIRHADGRIALEIVDGGDTVTVVVSDDGPGVPDADKARITDRFVRLDDARTRARGGSGLGLAIVDEIIRAHGGEMIVDDAPGGGARIGFVLQSSR</sequence>
<keyword evidence="9" id="KW-0902">Two-component regulatory system</keyword>
<dbReference type="InterPro" id="IPR005467">
    <property type="entry name" value="His_kinase_dom"/>
</dbReference>
<dbReference type="SUPFAM" id="SSF158472">
    <property type="entry name" value="HAMP domain-like"/>
    <property type="match status" value="1"/>
</dbReference>
<dbReference type="PANTHER" id="PTHR45436">
    <property type="entry name" value="SENSOR HISTIDINE KINASE YKOH"/>
    <property type="match status" value="1"/>
</dbReference>
<dbReference type="CDD" id="cd00075">
    <property type="entry name" value="HATPase"/>
    <property type="match status" value="1"/>
</dbReference>
<keyword evidence="7 14" id="KW-0418">Kinase</keyword>
<evidence type="ECO:0000256" key="4">
    <source>
        <dbReference type="ARBA" id="ARBA00022553"/>
    </source>
</evidence>
<dbReference type="InterPro" id="IPR003594">
    <property type="entry name" value="HATPase_dom"/>
</dbReference>
<dbReference type="InterPro" id="IPR036890">
    <property type="entry name" value="HATPase_C_sf"/>
</dbReference>
<evidence type="ECO:0000313" key="15">
    <source>
        <dbReference type="Proteomes" id="UP000444960"/>
    </source>
</evidence>
<dbReference type="SMART" id="SM00387">
    <property type="entry name" value="HATPase_c"/>
    <property type="match status" value="1"/>
</dbReference>
<dbReference type="InterPro" id="IPR003661">
    <property type="entry name" value="HisK_dim/P_dom"/>
</dbReference>
<dbReference type="PROSITE" id="PS50109">
    <property type="entry name" value="HIS_KIN"/>
    <property type="match status" value="1"/>
</dbReference>
<keyword evidence="5" id="KW-0808">Transferase</keyword>
<dbReference type="SMART" id="SM00388">
    <property type="entry name" value="HisKA"/>
    <property type="match status" value="1"/>
</dbReference>
<proteinExistence type="predicted"/>
<dbReference type="InterPro" id="IPR004358">
    <property type="entry name" value="Sig_transdc_His_kin-like_C"/>
</dbReference>
<dbReference type="Pfam" id="PF00512">
    <property type="entry name" value="HisKA"/>
    <property type="match status" value="1"/>
</dbReference>
<evidence type="ECO:0000259" key="13">
    <source>
        <dbReference type="PROSITE" id="PS50885"/>
    </source>
</evidence>
<dbReference type="Gene3D" id="1.10.287.130">
    <property type="match status" value="1"/>
</dbReference>
<dbReference type="EMBL" id="BJOV01000002">
    <property type="protein sequence ID" value="GEE00101.1"/>
    <property type="molecule type" value="Genomic_DNA"/>
</dbReference>
<dbReference type="EC" id="2.7.13.3" evidence="3"/>
<dbReference type="SUPFAM" id="SSF47384">
    <property type="entry name" value="Homodimeric domain of signal transducing histidine kinase"/>
    <property type="match status" value="1"/>
</dbReference>
<dbReference type="GO" id="GO:0000155">
    <property type="term" value="F:phosphorelay sensor kinase activity"/>
    <property type="evidence" value="ECO:0007669"/>
    <property type="project" value="InterPro"/>
</dbReference>
<comment type="caution">
    <text evidence="14">The sequence shown here is derived from an EMBL/GenBank/DDBJ whole genome shotgun (WGS) entry which is preliminary data.</text>
</comment>
<dbReference type="PANTHER" id="PTHR45436:SF5">
    <property type="entry name" value="SENSOR HISTIDINE KINASE TRCS"/>
    <property type="match status" value="1"/>
</dbReference>
<evidence type="ECO:0000256" key="6">
    <source>
        <dbReference type="ARBA" id="ARBA00022692"/>
    </source>
</evidence>
<evidence type="ECO:0000259" key="12">
    <source>
        <dbReference type="PROSITE" id="PS50109"/>
    </source>
</evidence>
<evidence type="ECO:0000256" key="7">
    <source>
        <dbReference type="ARBA" id="ARBA00022777"/>
    </source>
</evidence>